<evidence type="ECO:0000256" key="4">
    <source>
        <dbReference type="ARBA" id="ARBA00022448"/>
    </source>
</evidence>
<name>A0A1F5GVY7_9BACT</name>
<evidence type="ECO:0000256" key="5">
    <source>
        <dbReference type="ARBA" id="ARBA00022781"/>
    </source>
</evidence>
<evidence type="ECO:0000256" key="6">
    <source>
        <dbReference type="ARBA" id="ARBA00023065"/>
    </source>
</evidence>
<dbReference type="InterPro" id="IPR035968">
    <property type="entry name" value="ATP_synth_F1_ATPase_gsu"/>
</dbReference>
<evidence type="ECO:0000256" key="2">
    <source>
        <dbReference type="ARBA" id="ARBA00004170"/>
    </source>
</evidence>
<comment type="similarity">
    <text evidence="3">Belongs to the ATPase gamma chain family.</text>
</comment>
<reference evidence="10 11" key="1">
    <citation type="journal article" date="2016" name="Nat. Commun.">
        <title>Thousands of microbial genomes shed light on interconnected biogeochemical processes in an aquifer system.</title>
        <authorList>
            <person name="Anantharaman K."/>
            <person name="Brown C.T."/>
            <person name="Hug L.A."/>
            <person name="Sharon I."/>
            <person name="Castelle C.J."/>
            <person name="Probst A.J."/>
            <person name="Thomas B.C."/>
            <person name="Singh A."/>
            <person name="Wilkins M.J."/>
            <person name="Karaoz U."/>
            <person name="Brodie E.L."/>
            <person name="Williams K.H."/>
            <person name="Hubbard S.S."/>
            <person name="Banfield J.F."/>
        </authorList>
    </citation>
    <scope>NUCLEOTIDE SEQUENCE [LARGE SCALE GENOMIC DNA]</scope>
</reference>
<proteinExistence type="inferred from homology"/>
<keyword evidence="6" id="KW-0406">Ion transport</keyword>
<protein>
    <submittedName>
        <fullName evidence="10">Uncharacterized protein</fullName>
    </submittedName>
</protein>
<keyword evidence="9" id="KW-0066">ATP synthesis</keyword>
<comment type="function">
    <text evidence="1">Produces ATP from ADP in the presence of a proton gradient across the membrane. The gamma chain is believed to be important in regulating ATPase activity and the flow of protons through the CF(0) complex.</text>
</comment>
<sequence>MAIYSKSQLDEQQQIIAAVNILLTLTVFRLEQTYRRINEAEEIIRRIEEVIGRVFEIYPNADVDILKKKKHGILAKKPDQELKTLLVLISSNEKSYGDLVLKTIDLFIEDLKKTNNDALVIGDWGRKIIEEHKFSNKIIYLTVDDYRPKPEEILAISQVIDKYDKVLVYHGSSQSIISQSATKSQLMREISAFTKPSKKYYIEPTPEEVIAYLNRQALLNNFSHKVYTSEVARLAARRWTWTKQQIARMGLMEELIKDYIRFRKSILAKQQQVNIYALHVLTSELG</sequence>
<evidence type="ECO:0000256" key="1">
    <source>
        <dbReference type="ARBA" id="ARBA00003456"/>
    </source>
</evidence>
<dbReference type="Pfam" id="PF00231">
    <property type="entry name" value="ATP-synt"/>
    <property type="match status" value="1"/>
</dbReference>
<organism evidence="10 11">
    <name type="scientific">Candidatus Curtissbacteria bacterium RIFCSPHIGHO2_12_FULL_38_9b</name>
    <dbReference type="NCBI Taxonomy" id="1797720"/>
    <lineage>
        <taxon>Bacteria</taxon>
        <taxon>Candidatus Curtissiibacteriota</taxon>
    </lineage>
</organism>
<evidence type="ECO:0000256" key="3">
    <source>
        <dbReference type="ARBA" id="ARBA00007681"/>
    </source>
</evidence>
<keyword evidence="5" id="KW-0375">Hydrogen ion transport</keyword>
<dbReference type="Gene3D" id="3.40.1380.10">
    <property type="match status" value="1"/>
</dbReference>
<accession>A0A1F5GVY7</accession>
<evidence type="ECO:0000256" key="9">
    <source>
        <dbReference type="ARBA" id="ARBA00023310"/>
    </source>
</evidence>
<dbReference type="SUPFAM" id="SSF52943">
    <property type="entry name" value="ATP synthase (F1-ATPase), gamma subunit"/>
    <property type="match status" value="1"/>
</dbReference>
<dbReference type="InterPro" id="IPR000131">
    <property type="entry name" value="ATP_synth_F1_gsu"/>
</dbReference>
<dbReference type="GO" id="GO:0045259">
    <property type="term" value="C:proton-transporting ATP synthase complex"/>
    <property type="evidence" value="ECO:0007669"/>
    <property type="project" value="UniProtKB-KW"/>
</dbReference>
<dbReference type="AlphaFoldDB" id="A0A1F5GVY7"/>
<keyword evidence="7" id="KW-0472">Membrane</keyword>
<keyword evidence="8" id="KW-0139">CF(1)</keyword>
<evidence type="ECO:0000256" key="8">
    <source>
        <dbReference type="ARBA" id="ARBA00023196"/>
    </source>
</evidence>
<comment type="subcellular location">
    <subcellularLocation>
        <location evidence="2">Membrane</location>
        <topology evidence="2">Peripheral membrane protein</topology>
    </subcellularLocation>
</comment>
<evidence type="ECO:0000256" key="7">
    <source>
        <dbReference type="ARBA" id="ARBA00023136"/>
    </source>
</evidence>
<dbReference type="Proteomes" id="UP000176666">
    <property type="component" value="Unassembled WGS sequence"/>
</dbReference>
<keyword evidence="4" id="KW-0813">Transport</keyword>
<comment type="caution">
    <text evidence="10">The sequence shown here is derived from an EMBL/GenBank/DDBJ whole genome shotgun (WGS) entry which is preliminary data.</text>
</comment>
<evidence type="ECO:0000313" key="11">
    <source>
        <dbReference type="Proteomes" id="UP000176666"/>
    </source>
</evidence>
<gene>
    <name evidence="10" type="ORF">A3F02_03215</name>
</gene>
<evidence type="ECO:0000313" key="10">
    <source>
        <dbReference type="EMBL" id="OGD96080.1"/>
    </source>
</evidence>
<dbReference type="EMBL" id="MFBJ01000035">
    <property type="protein sequence ID" value="OGD96080.1"/>
    <property type="molecule type" value="Genomic_DNA"/>
</dbReference>
<dbReference type="GO" id="GO:0046933">
    <property type="term" value="F:proton-transporting ATP synthase activity, rotational mechanism"/>
    <property type="evidence" value="ECO:0007669"/>
    <property type="project" value="InterPro"/>
</dbReference>